<accession>K5UVJ6</accession>
<dbReference type="EMBL" id="JH930473">
    <property type="protein sequence ID" value="EKM54051.1"/>
    <property type="molecule type" value="Genomic_DNA"/>
</dbReference>
<feature type="region of interest" description="Disordered" evidence="1">
    <location>
        <begin position="220"/>
        <end position="250"/>
    </location>
</feature>
<dbReference type="Proteomes" id="UP000008370">
    <property type="component" value="Unassembled WGS sequence"/>
</dbReference>
<protein>
    <submittedName>
        <fullName evidence="2">Uncharacterized protein</fullName>
    </submittedName>
</protein>
<dbReference type="GeneID" id="18911155"/>
<dbReference type="KEGG" id="pco:PHACADRAFT_196486"/>
<dbReference type="OrthoDB" id="5429442at2759"/>
<sequence>MANAPDVFAQELDHYCLGRALWSPEPLHGDIYIGDVGYIDEDGAFHRLFNVTVDQDHPVNGGGVPSNFEPLLLNQRLLTVRPNYFPAQSFVSRSVKSHSVGGSANVQSGTGAGAGLGYKFECSSSQGGMLIIHDQATKTIVQRSAKITHYIARNHGSWCDFATDPDKYGVQCQPEDIIMVRGTLKTSAWTVAAYRGNMKQTHSFSFNCQLGSVVEATVEATSSEERHMPNVQYRTGPRRQPSSVSSSSEASAVSSRKAYKYELPELKTVSTTYWERRPEEANDQSVFLSYYKIKRRPILPKRIIANAGPSQLPPHDDPAPSKVAGSTGRSDESSAELRLAVDLLLDYILEHSDAEFAIASDGDISDLFEGRTIPEDLYGWLTEIRPRIDVDAENIGTLSDPTIHTSTYNRFQQSSTTHGSISEQSSHEIYEHDNALQVAAFFKSQFHALWQQANSHIGSRYAQGKHDLTYRYCIALAEYRDGTPNVSPERVNFHVQLGPPDLEICCQHEVTLHLNIVKGMFSPDHYNAPSSSHSRSMSAIEEISDTRVTFSVPFYMTSAAPVVVGSVQDFGDEHLIIQLHLDLENAKLIGVSPRVERRREALEVYLQDYLHFLGRAGHDTLFYPPLSPDESLPAPIDFSRSSLGLPGVTHVQNVPVEEINRFLSIAWLIASTTSSTADGAVLPLAECRGSWSSGNEEVHFRLVFGPPQIAALCDREVVICFDLKEALLYKTEDLESSPFRVFSDWRIAILMNVERSEEDSFVVEYHLDRLSSYFMPQFSQLGNFSKLNEDAVGYGDRVIDFISGEYLYILESTSGLVVYHRDSRSPGASLQTPDFDTSHVRLRQTAIAGQGSSSADAVTWTELSQNVDMHGFDMVIALPQTAINDHFRSQWQQAQARAAGDRLLAEWRYQDLFSSAFGPLTIRLLDGGKALLLVNIIEGGLKTVRSGARPAGDLDSFKFADWMIAFDLNLELCDHTAILGVSPGWRESFIRSRFSSYASGDLMHLYLDLQHVDFNLMHSRFKGLNDPRLIDKAQATVVCLRDYLKQLASRGRHVLKTIPVCRPSSDTHSSNVTSVTFRVSSEQRPSVEQSPAFEPAVLILCMNGNRPLPSPLPQHWGRWITNEFSPSRGTLALSADSFLRGRLLPLLSEVNAITRIEPIFSEFHKTTWKLHLTTWAKNPEHELGDCSFVPCPHAEADGVLRYRWKFGRKFSTDCDDAHTLCCLTENYLEFFTASGGSLDMVLRGSIFLELATNNWSSKAHARWKTTLRISFEGGGLRFMMAASPITFTHAESAGRPYSSTPLNPQTLLRNVLPGSVELQNAAECIGELEAASVASSLDQDACVLGNPTFNAKGDLLFQIHTQLHVPPSAIRVQAPSLASTIHGSHVDAPPKRAVGEEHRTPVHQTEPRQQRMKRGDISQRYHGDEDDASEKSPFSALLSPTPVSGMVFDSLHTPATSLASSNPKSAGPTMPFSNLLAPSIITSSSRSVAPKATNDVLSPARPAYESLSNKSE</sequence>
<proteinExistence type="predicted"/>
<feature type="compositionally biased region" description="Basic and acidic residues" evidence="1">
    <location>
        <begin position="1384"/>
        <end position="1423"/>
    </location>
</feature>
<feature type="region of interest" description="Disordered" evidence="1">
    <location>
        <begin position="1481"/>
        <end position="1512"/>
    </location>
</feature>
<gene>
    <name evidence="2" type="ORF">PHACADRAFT_196486</name>
</gene>
<name>K5UVJ6_PHACS</name>
<feature type="region of interest" description="Disordered" evidence="1">
    <location>
        <begin position="1381"/>
        <end position="1436"/>
    </location>
</feature>
<dbReference type="STRING" id="650164.K5UVJ6"/>
<reference evidence="2 3" key="1">
    <citation type="journal article" date="2012" name="BMC Genomics">
        <title>Comparative genomics of the white-rot fungi, Phanerochaete carnosa and P. chrysosporium, to elucidate the genetic basis of the distinct wood types they colonize.</title>
        <authorList>
            <person name="Suzuki H."/>
            <person name="MacDonald J."/>
            <person name="Syed K."/>
            <person name="Salamov A."/>
            <person name="Hori C."/>
            <person name="Aerts A."/>
            <person name="Henrissat B."/>
            <person name="Wiebenga A."/>
            <person name="vanKuyk P.A."/>
            <person name="Barry K."/>
            <person name="Lindquist E."/>
            <person name="LaButti K."/>
            <person name="Lapidus A."/>
            <person name="Lucas S."/>
            <person name="Coutinho P."/>
            <person name="Gong Y."/>
            <person name="Samejima M."/>
            <person name="Mahadevan R."/>
            <person name="Abou-Zaid M."/>
            <person name="de Vries R.P."/>
            <person name="Igarashi K."/>
            <person name="Yadav J.S."/>
            <person name="Grigoriev I.V."/>
            <person name="Master E.R."/>
        </authorList>
    </citation>
    <scope>NUCLEOTIDE SEQUENCE [LARGE SCALE GENOMIC DNA]</scope>
    <source>
        <strain evidence="2 3">HHB-10118-sp</strain>
    </source>
</reference>
<organism evidence="2 3">
    <name type="scientific">Phanerochaete carnosa (strain HHB-10118-sp)</name>
    <name type="common">White-rot fungus</name>
    <name type="synonym">Peniophora carnosa</name>
    <dbReference type="NCBI Taxonomy" id="650164"/>
    <lineage>
        <taxon>Eukaryota</taxon>
        <taxon>Fungi</taxon>
        <taxon>Dikarya</taxon>
        <taxon>Basidiomycota</taxon>
        <taxon>Agaricomycotina</taxon>
        <taxon>Agaricomycetes</taxon>
        <taxon>Polyporales</taxon>
        <taxon>Phanerochaetaceae</taxon>
        <taxon>Phanerochaete</taxon>
    </lineage>
</organism>
<dbReference type="HOGENOM" id="CLU_248142_0_0_1"/>
<keyword evidence="3" id="KW-1185">Reference proteome</keyword>
<dbReference type="RefSeq" id="XP_007396754.1">
    <property type="nucleotide sequence ID" value="XM_007396692.1"/>
</dbReference>
<evidence type="ECO:0000313" key="3">
    <source>
        <dbReference type="Proteomes" id="UP000008370"/>
    </source>
</evidence>
<dbReference type="InParanoid" id="K5UVJ6"/>
<evidence type="ECO:0000256" key="1">
    <source>
        <dbReference type="SAM" id="MobiDB-lite"/>
    </source>
</evidence>
<evidence type="ECO:0000313" key="2">
    <source>
        <dbReference type="EMBL" id="EKM54051.1"/>
    </source>
</evidence>
<feature type="region of interest" description="Disordered" evidence="1">
    <location>
        <begin position="306"/>
        <end position="331"/>
    </location>
</feature>